<evidence type="ECO:0000313" key="3">
    <source>
        <dbReference type="Proteomes" id="UP000244855"/>
    </source>
</evidence>
<dbReference type="PANTHER" id="PTHR45763">
    <property type="entry name" value="HYDROLASE, ALPHA/BETA FOLD FAMILY PROTEIN, EXPRESSED-RELATED"/>
    <property type="match status" value="1"/>
</dbReference>
<sequence>MATPTPATPPPRYTHPPPTPLYTLLTHLSTLFTLPFHLPSLLNTLFSSPSTPPPLSHYTTLLEPPSPKYPISAATLPHHLHIHVLKSGRKLGYAVFGSEDANARVIFRCHGFPGSAVEGASCHEFCKGVGVRLVVVDRPGMGLGRGEEGAELLGIARDVEELAEALGVGRFGVLGVSGGGPAVLSCAYHIPSPKLQVATLICGLGPPDIGMRGADIAHRLAFPHMRWIPGFLIKAFFQSDVLAQTHLPDDVRLQKLLHPDNFKTAHAKDVEVLGDVDNMCLINATARHTYWQGFEGLVRDAKVSCSPFGFEVGDIRRDLPVRLWYGSLDVFVPPVQGVTIAKRLEGRGEGVVRLELLEETHASIFFKRREEALRDMVECMERADEVERRGR</sequence>
<proteinExistence type="predicted"/>
<reference evidence="2 3" key="1">
    <citation type="journal article" date="2018" name="Sci. Rep.">
        <title>Comparative genomics provides insights into the lifestyle and reveals functional heterogeneity of dark septate endophytic fungi.</title>
        <authorList>
            <person name="Knapp D.G."/>
            <person name="Nemeth J.B."/>
            <person name="Barry K."/>
            <person name="Hainaut M."/>
            <person name="Henrissat B."/>
            <person name="Johnson J."/>
            <person name="Kuo A."/>
            <person name="Lim J.H.P."/>
            <person name="Lipzen A."/>
            <person name="Nolan M."/>
            <person name="Ohm R.A."/>
            <person name="Tamas L."/>
            <person name="Grigoriev I.V."/>
            <person name="Spatafora J.W."/>
            <person name="Nagy L.G."/>
            <person name="Kovacs G.M."/>
        </authorList>
    </citation>
    <scope>NUCLEOTIDE SEQUENCE [LARGE SCALE GENOMIC DNA]</scope>
    <source>
        <strain evidence="2 3">DSE2036</strain>
    </source>
</reference>
<dbReference type="STRING" id="97972.A0A2V1E4X9"/>
<dbReference type="Proteomes" id="UP000244855">
    <property type="component" value="Unassembled WGS sequence"/>
</dbReference>
<dbReference type="PANTHER" id="PTHR45763:SF46">
    <property type="entry name" value="AB HYDROLASE-1 DOMAIN-CONTAINING PROTEIN"/>
    <property type="match status" value="1"/>
</dbReference>
<dbReference type="Pfam" id="PF12697">
    <property type="entry name" value="Abhydrolase_6"/>
    <property type="match status" value="1"/>
</dbReference>
<organism evidence="2 3">
    <name type="scientific">Periconia macrospinosa</name>
    <dbReference type="NCBI Taxonomy" id="97972"/>
    <lineage>
        <taxon>Eukaryota</taxon>
        <taxon>Fungi</taxon>
        <taxon>Dikarya</taxon>
        <taxon>Ascomycota</taxon>
        <taxon>Pezizomycotina</taxon>
        <taxon>Dothideomycetes</taxon>
        <taxon>Pleosporomycetidae</taxon>
        <taxon>Pleosporales</taxon>
        <taxon>Massarineae</taxon>
        <taxon>Periconiaceae</taxon>
        <taxon>Periconia</taxon>
    </lineage>
</organism>
<name>A0A2V1E4X9_9PLEO</name>
<gene>
    <name evidence="2" type="ORF">DM02DRAFT_584038</name>
</gene>
<dbReference type="SUPFAM" id="SSF53474">
    <property type="entry name" value="alpha/beta-Hydrolases"/>
    <property type="match status" value="1"/>
</dbReference>
<dbReference type="Gene3D" id="3.40.50.1820">
    <property type="entry name" value="alpha/beta hydrolase"/>
    <property type="match status" value="1"/>
</dbReference>
<dbReference type="InterPro" id="IPR000073">
    <property type="entry name" value="AB_hydrolase_1"/>
</dbReference>
<keyword evidence="3" id="KW-1185">Reference proteome</keyword>
<dbReference type="GO" id="GO:0016787">
    <property type="term" value="F:hydrolase activity"/>
    <property type="evidence" value="ECO:0007669"/>
    <property type="project" value="UniProtKB-KW"/>
</dbReference>
<protein>
    <submittedName>
        <fullName evidence="2">Alpha/beta-hydrolase</fullName>
    </submittedName>
</protein>
<dbReference type="EMBL" id="KZ805313">
    <property type="protein sequence ID" value="PVI05531.1"/>
    <property type="molecule type" value="Genomic_DNA"/>
</dbReference>
<evidence type="ECO:0000313" key="2">
    <source>
        <dbReference type="EMBL" id="PVI05531.1"/>
    </source>
</evidence>
<evidence type="ECO:0000259" key="1">
    <source>
        <dbReference type="Pfam" id="PF12697"/>
    </source>
</evidence>
<dbReference type="AlphaFoldDB" id="A0A2V1E4X9"/>
<dbReference type="InterPro" id="IPR029058">
    <property type="entry name" value="AB_hydrolase_fold"/>
</dbReference>
<dbReference type="OrthoDB" id="294702at2759"/>
<feature type="domain" description="AB hydrolase-1" evidence="1">
    <location>
        <begin position="109"/>
        <end position="257"/>
    </location>
</feature>
<keyword evidence="2" id="KW-0378">Hydrolase</keyword>
<accession>A0A2V1E4X9</accession>